<feature type="domain" description="Calcineurin-like phosphoesterase" evidence="1">
    <location>
        <begin position="18"/>
        <end position="209"/>
    </location>
</feature>
<comment type="caution">
    <text evidence="2">The sequence shown here is derived from an EMBL/GenBank/DDBJ whole genome shotgun (WGS) entry which is preliminary data.</text>
</comment>
<keyword evidence="3" id="KW-1185">Reference proteome</keyword>
<evidence type="ECO:0000313" key="3">
    <source>
        <dbReference type="Proteomes" id="UP001160625"/>
    </source>
</evidence>
<reference evidence="2" key="1">
    <citation type="submission" date="2023-04" db="EMBL/GenBank/DDBJ databases">
        <title>Sphingomonas sp. MAHUQ-71 isolated from rice field.</title>
        <authorList>
            <person name="Huq M.A."/>
        </authorList>
    </citation>
    <scope>NUCLEOTIDE SEQUENCE</scope>
    <source>
        <strain evidence="2">MAHUQ-71</strain>
    </source>
</reference>
<dbReference type="RefSeq" id="WP_281042642.1">
    <property type="nucleotide sequence ID" value="NZ_JARYGZ010000001.1"/>
</dbReference>
<dbReference type="InterPro" id="IPR050126">
    <property type="entry name" value="Ap4A_hydrolase"/>
</dbReference>
<evidence type="ECO:0000259" key="1">
    <source>
        <dbReference type="Pfam" id="PF00149"/>
    </source>
</evidence>
<dbReference type="Proteomes" id="UP001160625">
    <property type="component" value="Unassembled WGS sequence"/>
</dbReference>
<protein>
    <submittedName>
        <fullName evidence="2">Metallophosphoesterase</fullName>
    </submittedName>
</protein>
<dbReference type="SUPFAM" id="SSF56300">
    <property type="entry name" value="Metallo-dependent phosphatases"/>
    <property type="match status" value="1"/>
</dbReference>
<accession>A0ABT6MW80</accession>
<organism evidence="2 3">
    <name type="scientific">Sphingomonas oryzagri</name>
    <dbReference type="NCBI Taxonomy" id="3042314"/>
    <lineage>
        <taxon>Bacteria</taxon>
        <taxon>Pseudomonadati</taxon>
        <taxon>Pseudomonadota</taxon>
        <taxon>Alphaproteobacteria</taxon>
        <taxon>Sphingomonadales</taxon>
        <taxon>Sphingomonadaceae</taxon>
        <taxon>Sphingomonas</taxon>
    </lineage>
</organism>
<dbReference type="PANTHER" id="PTHR42850">
    <property type="entry name" value="METALLOPHOSPHOESTERASE"/>
    <property type="match status" value="1"/>
</dbReference>
<dbReference type="PANTHER" id="PTHR42850:SF4">
    <property type="entry name" value="ZINC-DEPENDENT ENDOPOLYPHOSPHATASE"/>
    <property type="match status" value="1"/>
</dbReference>
<proteinExistence type="predicted"/>
<evidence type="ECO:0000313" key="2">
    <source>
        <dbReference type="EMBL" id="MDH7637283.1"/>
    </source>
</evidence>
<gene>
    <name evidence="2" type="ORF">QGN17_00940</name>
</gene>
<dbReference type="EMBL" id="JARYGZ010000001">
    <property type="protein sequence ID" value="MDH7637283.1"/>
    <property type="molecule type" value="Genomic_DNA"/>
</dbReference>
<dbReference type="Pfam" id="PF00149">
    <property type="entry name" value="Metallophos"/>
    <property type="match status" value="1"/>
</dbReference>
<name>A0ABT6MW80_9SPHN</name>
<sequence>MFGWLKSSFEPSLPPGHRVYAVGDVHGRLDLFDRLIESIRQDNAARPAAEVTLILLGDLIDRGPDSSGVVDRARAGVPWARTIAIMGNHEAVMLDVLDGKGDLLRNWLGFGGKAALRSWGVAESVLEGGSQEDILDAARRAVPAAARAWLGRMRPNLRMGDYYFVHAGIRPGVPLDKQIDEDRLWIREDFLESKKKHGAMIVHGHSINTEVEERTNRIGLDTGAYASGRLTAIGLEGRERWFMATVD</sequence>
<dbReference type="Gene3D" id="3.60.21.10">
    <property type="match status" value="1"/>
</dbReference>
<dbReference type="InterPro" id="IPR029052">
    <property type="entry name" value="Metallo-depent_PP-like"/>
</dbReference>
<dbReference type="InterPro" id="IPR004843">
    <property type="entry name" value="Calcineurin-like_PHP"/>
</dbReference>